<feature type="compositionally biased region" description="Basic and acidic residues" evidence="1">
    <location>
        <begin position="180"/>
        <end position="209"/>
    </location>
</feature>
<keyword evidence="3" id="KW-1185">Reference proteome</keyword>
<dbReference type="HOGENOM" id="CLU_1027359_0_0_1"/>
<dbReference type="EMBL" id="KL660655">
    <property type="protein sequence ID" value="KFA64733.1"/>
    <property type="molecule type" value="Genomic_DNA"/>
</dbReference>
<dbReference type="OrthoDB" id="10320175at2759"/>
<feature type="region of interest" description="Disordered" evidence="1">
    <location>
        <begin position="161"/>
        <end position="271"/>
    </location>
</feature>
<feature type="compositionally biased region" description="Polar residues" evidence="1">
    <location>
        <begin position="1"/>
        <end position="13"/>
    </location>
</feature>
<evidence type="ECO:0000256" key="1">
    <source>
        <dbReference type="SAM" id="MobiDB-lite"/>
    </source>
</evidence>
<dbReference type="AlphaFoldDB" id="A0A084QL98"/>
<dbReference type="Proteomes" id="UP000028524">
    <property type="component" value="Unassembled WGS sequence"/>
</dbReference>
<reference evidence="2 3" key="1">
    <citation type="journal article" date="2014" name="BMC Genomics">
        <title>Comparative genome sequencing reveals chemotype-specific gene clusters in the toxigenic black mold Stachybotrys.</title>
        <authorList>
            <person name="Semeiks J."/>
            <person name="Borek D."/>
            <person name="Otwinowski Z."/>
            <person name="Grishin N.V."/>
        </authorList>
    </citation>
    <scope>NUCLEOTIDE SEQUENCE [LARGE SCALE GENOMIC DNA]</scope>
    <source>
        <strain evidence="2 3">IBT 40285</strain>
    </source>
</reference>
<accession>A0A084QL98</accession>
<dbReference type="InParanoid" id="A0A084QL98"/>
<sequence length="271" mass="29876">MPNAFTQVSTPLLPSTPVPVRESVTPDSWLETPTSVPSSLQDLLDNINWSSSGSSDTRDGSINLTTKMSASVDGDTDCQTCRNCGALNPPRRAAINPAAKYRMDRVCNWQQHPSHSSDGRSSTHFASLPSGLTLPRNLGSKTSLLSTNSHSKTYITHIGSEIEKRAKPGQVHQIATHGQRSSDKSVKHDVKHDQSGRRQSFDGKHDQSGRRQSITSNHSRKSHHSSKTYNDHRGSTSRHRRSSTVTRAHPSVDKKHKDKSRKGLKGWACFL</sequence>
<proteinExistence type="predicted"/>
<gene>
    <name evidence="2" type="ORF">S40285_10294</name>
</gene>
<organism evidence="2 3">
    <name type="scientific">Stachybotrys chlorohalonatus (strain IBT 40285)</name>
    <dbReference type="NCBI Taxonomy" id="1283841"/>
    <lineage>
        <taxon>Eukaryota</taxon>
        <taxon>Fungi</taxon>
        <taxon>Dikarya</taxon>
        <taxon>Ascomycota</taxon>
        <taxon>Pezizomycotina</taxon>
        <taxon>Sordariomycetes</taxon>
        <taxon>Hypocreomycetidae</taxon>
        <taxon>Hypocreales</taxon>
        <taxon>Stachybotryaceae</taxon>
        <taxon>Stachybotrys</taxon>
    </lineage>
</organism>
<feature type="region of interest" description="Disordered" evidence="1">
    <location>
        <begin position="1"/>
        <end position="37"/>
    </location>
</feature>
<protein>
    <submittedName>
        <fullName evidence="2">Uncharacterized protein</fullName>
    </submittedName>
</protein>
<feature type="compositionally biased region" description="Polar residues" evidence="1">
    <location>
        <begin position="110"/>
        <end position="125"/>
    </location>
</feature>
<name>A0A084QL98_STAC4</name>
<feature type="region of interest" description="Disordered" evidence="1">
    <location>
        <begin position="110"/>
        <end position="136"/>
    </location>
</feature>
<evidence type="ECO:0000313" key="3">
    <source>
        <dbReference type="Proteomes" id="UP000028524"/>
    </source>
</evidence>
<evidence type="ECO:0000313" key="2">
    <source>
        <dbReference type="EMBL" id="KFA64733.1"/>
    </source>
</evidence>